<dbReference type="InterPro" id="IPR007693">
    <property type="entry name" value="DNA_helicase_DnaB-like_N"/>
</dbReference>
<keyword evidence="5" id="KW-1185">Reference proteome</keyword>
<dbReference type="PANTHER" id="PTHR30153:SF2">
    <property type="entry name" value="REPLICATIVE DNA HELICASE"/>
    <property type="match status" value="1"/>
</dbReference>
<protein>
    <submittedName>
        <fullName evidence="4">AAA family ATPase</fullName>
    </submittedName>
</protein>
<dbReference type="RefSeq" id="WP_305998856.1">
    <property type="nucleotide sequence ID" value="NZ_JASNFN010000004.1"/>
</dbReference>
<gene>
    <name evidence="4" type="ORF">QOZ88_05855</name>
</gene>
<evidence type="ECO:0000259" key="3">
    <source>
        <dbReference type="Pfam" id="PF00772"/>
    </source>
</evidence>
<proteinExistence type="predicted"/>
<evidence type="ECO:0000256" key="2">
    <source>
        <dbReference type="ARBA" id="ARBA00023125"/>
    </source>
</evidence>
<keyword evidence="2" id="KW-0238">DNA-binding</keyword>
<keyword evidence="1" id="KW-0235">DNA replication</keyword>
<dbReference type="PANTHER" id="PTHR30153">
    <property type="entry name" value="REPLICATIVE DNA HELICASE DNAB"/>
    <property type="match status" value="1"/>
</dbReference>
<dbReference type="SUPFAM" id="SSF48024">
    <property type="entry name" value="N-terminal domain of DnaB helicase"/>
    <property type="match status" value="1"/>
</dbReference>
<dbReference type="Proteomes" id="UP001233673">
    <property type="component" value="Unassembled WGS sequence"/>
</dbReference>
<dbReference type="Pfam" id="PF13481">
    <property type="entry name" value="AAA_25"/>
    <property type="match status" value="1"/>
</dbReference>
<dbReference type="Gene3D" id="1.10.860.10">
    <property type="entry name" value="DNAb Helicase, Chain A"/>
    <property type="match status" value="1"/>
</dbReference>
<dbReference type="InterPro" id="IPR016136">
    <property type="entry name" value="DNA_helicase_N/primase_C"/>
</dbReference>
<evidence type="ECO:0000313" key="5">
    <source>
        <dbReference type="Proteomes" id="UP001233673"/>
    </source>
</evidence>
<dbReference type="Pfam" id="PF00772">
    <property type="entry name" value="DnaB"/>
    <property type="match status" value="1"/>
</dbReference>
<sequence length="447" mass="49287">MTAPTTIAPHNVDAERALLGILIEVPQLAESCGVRPGDLDSSRGHPELLSAIQALFEDKGTADPVLLLDELRRRDQLNRIGDGDHRGALYLHELVSAARQPGSIGHFARLVREATLRRQVQEIGAGLVRTATSQADLDVVLDNASELLVRLGLVVDEPIDGDAPIPGLGLVSDFVNEPSPPHSWVIPGVIERADRIMLIGGEGSGKSVLARQVCTLLAAGRHPFAPKVKIRPRRTLLIDLENPPDLMRRGLRGIVGQVWNEGVDVEDRFWRWNRPGGIDLRAPADRALLAQAIEKTRPDLVAIGPAYKAFRPRSGDTHESGPADFGAAIDHLRERYGCAFWIEHHTPKGDGAGGSRRGDPIGSSYWLRWPEFGLTLRQPRDERGHLTAEPNVYVLQRFRGDRESRSWPDRLIKGASQYPWTADYDPENRANLFDAVEEDNALALDIL</sequence>
<accession>A0ABT9IAG1</accession>
<dbReference type="Gene3D" id="3.40.50.300">
    <property type="entry name" value="P-loop containing nucleotide triphosphate hydrolases"/>
    <property type="match status" value="1"/>
</dbReference>
<comment type="caution">
    <text evidence="4">The sequence shown here is derived from an EMBL/GenBank/DDBJ whole genome shotgun (WGS) entry which is preliminary data.</text>
</comment>
<name>A0ABT9IAG1_9ACTN</name>
<dbReference type="InterPro" id="IPR027417">
    <property type="entry name" value="P-loop_NTPase"/>
</dbReference>
<dbReference type="SUPFAM" id="SSF52540">
    <property type="entry name" value="P-loop containing nucleoside triphosphate hydrolases"/>
    <property type="match status" value="1"/>
</dbReference>
<feature type="domain" description="DNA helicase DnaB-like N-terminal" evidence="3">
    <location>
        <begin position="8"/>
        <end position="113"/>
    </location>
</feature>
<reference evidence="5" key="1">
    <citation type="submission" date="2023-05" db="EMBL/GenBank/DDBJ databases">
        <title>Draft genome of Pseudofrankia sp. BMG5.37.</title>
        <authorList>
            <person name="Gtari M."/>
            <person name="Ghodhbane F."/>
            <person name="Sbissi I."/>
        </authorList>
    </citation>
    <scope>NUCLEOTIDE SEQUENCE [LARGE SCALE GENOMIC DNA]</scope>
    <source>
        <strain evidence="5">BMG 814</strain>
    </source>
</reference>
<dbReference type="EMBL" id="JASNFN010000004">
    <property type="protein sequence ID" value="MDP5182154.1"/>
    <property type="molecule type" value="Genomic_DNA"/>
</dbReference>
<evidence type="ECO:0000256" key="1">
    <source>
        <dbReference type="ARBA" id="ARBA00022705"/>
    </source>
</evidence>
<organism evidence="4 5">
    <name type="scientific">Blastococcus carthaginiensis</name>
    <dbReference type="NCBI Taxonomy" id="3050034"/>
    <lineage>
        <taxon>Bacteria</taxon>
        <taxon>Bacillati</taxon>
        <taxon>Actinomycetota</taxon>
        <taxon>Actinomycetes</taxon>
        <taxon>Geodermatophilales</taxon>
        <taxon>Geodermatophilaceae</taxon>
        <taxon>Blastococcus</taxon>
    </lineage>
</organism>
<dbReference type="InterPro" id="IPR036185">
    <property type="entry name" value="DNA_heli_DnaB-like_N_sf"/>
</dbReference>
<evidence type="ECO:0000313" key="4">
    <source>
        <dbReference type="EMBL" id="MDP5182154.1"/>
    </source>
</evidence>